<evidence type="ECO:0000259" key="3">
    <source>
        <dbReference type="Pfam" id="PF02517"/>
    </source>
</evidence>
<dbReference type="RefSeq" id="WP_232306535.1">
    <property type="nucleotide sequence ID" value="NZ_KQ950180.1"/>
</dbReference>
<name>A0A147KH39_THECS</name>
<dbReference type="EMBL" id="LGEM01000088">
    <property type="protein sequence ID" value="KUP96607.1"/>
    <property type="molecule type" value="Genomic_DNA"/>
</dbReference>
<feature type="transmembrane region" description="Helical" evidence="2">
    <location>
        <begin position="268"/>
        <end position="289"/>
    </location>
</feature>
<dbReference type="PANTHER" id="PTHR39430">
    <property type="entry name" value="MEMBRANE-ASSOCIATED PROTEASE-RELATED"/>
    <property type="match status" value="1"/>
</dbReference>
<feature type="transmembrane region" description="Helical" evidence="2">
    <location>
        <begin position="133"/>
        <end position="152"/>
    </location>
</feature>
<dbReference type="PATRIC" id="fig|665004.4.peg.606"/>
<feature type="transmembrane region" description="Helical" evidence="2">
    <location>
        <begin position="187"/>
        <end position="205"/>
    </location>
</feature>
<dbReference type="PANTHER" id="PTHR39430:SF1">
    <property type="entry name" value="PROTEASE"/>
    <property type="match status" value="1"/>
</dbReference>
<keyword evidence="2" id="KW-0472">Membrane</keyword>
<comment type="caution">
    <text evidence="4">The sequence shown here is derived from an EMBL/GenBank/DDBJ whole genome shotgun (WGS) entry which is preliminary data.</text>
</comment>
<feature type="transmembrane region" description="Helical" evidence="2">
    <location>
        <begin position="211"/>
        <end position="231"/>
    </location>
</feature>
<dbReference type="Proteomes" id="UP000074382">
    <property type="component" value="Unassembled WGS sequence"/>
</dbReference>
<dbReference type="InterPro" id="IPR003675">
    <property type="entry name" value="Rce1/LyrA-like_dom"/>
</dbReference>
<keyword evidence="2" id="KW-1133">Transmembrane helix</keyword>
<keyword evidence="5" id="KW-1185">Reference proteome</keyword>
<dbReference type="AlphaFoldDB" id="A0A147KH39"/>
<feature type="transmembrane region" description="Helical" evidence="2">
    <location>
        <begin position="99"/>
        <end position="121"/>
    </location>
</feature>
<protein>
    <recommendedName>
        <fullName evidence="3">CAAX prenyl protease 2/Lysostaphin resistance protein A-like domain-containing protein</fullName>
    </recommendedName>
</protein>
<reference evidence="5" key="1">
    <citation type="journal article" date="2017" name="Acta Aliment.">
        <title>Plant polysaccharide degrading enzyme system of Thermpbifida cellulosilytica TB100 revealed by de novo genome project data.</title>
        <authorList>
            <person name="Toth A."/>
            <person name="Baka E."/>
            <person name="Luzics S."/>
            <person name="Bata-Vidacs I."/>
            <person name="Nagy I."/>
            <person name="Balint B."/>
            <person name="Herceg R."/>
            <person name="Olasz F."/>
            <person name="Wilk T."/>
            <person name="Nagy T."/>
            <person name="Kriszt B."/>
            <person name="Nagy I."/>
            <person name="Kukolya J."/>
        </authorList>
    </citation>
    <scope>NUCLEOTIDE SEQUENCE [LARGE SCALE GENOMIC DNA]</scope>
    <source>
        <strain evidence="5">TB100</strain>
    </source>
</reference>
<evidence type="ECO:0000313" key="5">
    <source>
        <dbReference type="Proteomes" id="UP000074382"/>
    </source>
</evidence>
<proteinExistence type="predicted"/>
<evidence type="ECO:0000313" key="4">
    <source>
        <dbReference type="EMBL" id="KUP96607.1"/>
    </source>
</evidence>
<dbReference type="GO" id="GO:0080120">
    <property type="term" value="P:CAAX-box protein maturation"/>
    <property type="evidence" value="ECO:0007669"/>
    <property type="project" value="UniProtKB-ARBA"/>
</dbReference>
<keyword evidence="2" id="KW-0812">Transmembrane</keyword>
<dbReference type="STRING" id="665004.AC529_11530"/>
<feature type="region of interest" description="Disordered" evidence="1">
    <location>
        <begin position="298"/>
        <end position="318"/>
    </location>
</feature>
<gene>
    <name evidence="4" type="ORF">AC529_11530</name>
</gene>
<organism evidence="4 5">
    <name type="scientific">Thermobifida cellulosilytica TB100</name>
    <dbReference type="NCBI Taxonomy" id="665004"/>
    <lineage>
        <taxon>Bacteria</taxon>
        <taxon>Bacillati</taxon>
        <taxon>Actinomycetota</taxon>
        <taxon>Actinomycetes</taxon>
        <taxon>Streptosporangiales</taxon>
        <taxon>Nocardiopsidaceae</taxon>
        <taxon>Thermobifida</taxon>
    </lineage>
</organism>
<feature type="transmembrane region" description="Helical" evidence="2">
    <location>
        <begin position="238"/>
        <end position="256"/>
    </location>
</feature>
<feature type="domain" description="CAAX prenyl protease 2/Lysostaphin resistance protein A-like" evidence="3">
    <location>
        <begin position="142"/>
        <end position="249"/>
    </location>
</feature>
<feature type="transmembrane region" description="Helical" evidence="2">
    <location>
        <begin position="57"/>
        <end position="79"/>
    </location>
</feature>
<dbReference type="GO" id="GO:0004175">
    <property type="term" value="F:endopeptidase activity"/>
    <property type="evidence" value="ECO:0007669"/>
    <property type="project" value="UniProtKB-ARBA"/>
</dbReference>
<evidence type="ECO:0000256" key="2">
    <source>
        <dbReference type="SAM" id="Phobius"/>
    </source>
</evidence>
<feature type="transmembrane region" description="Helical" evidence="2">
    <location>
        <begin position="12"/>
        <end position="37"/>
    </location>
</feature>
<sequence>MGRTERHRWWRPLLALVYAALLSVGMSVFVLVVLELVKAIQRIPAPAGKTGHPVGDLAVGLLMNIMFIPAVLIVVRFVLKRRGGSLSSVEGRLRWSWLLRCAAAAAGSALLFLAVFTVLLLVTEPGSPVLGEYAGTGVFVAALAVIVLLVPFQAAAEEYATRGFLMQTVGAYGEESRSAGSAPAARVNRLFVGPLPGILVSGLVFTLLHDYTAWALADVATFGVAMAWLTWYTGGLEAAIALHTVHNMVVFALSAYEGTLGRTEGVGSWQGALSLLVEVGTFCLVVVWMRRRRGIRRTTPGDPAPRSADALASRTHGA</sequence>
<accession>A0A147KH39</accession>
<evidence type="ECO:0000256" key="1">
    <source>
        <dbReference type="SAM" id="MobiDB-lite"/>
    </source>
</evidence>
<dbReference type="Pfam" id="PF02517">
    <property type="entry name" value="Rce1-like"/>
    <property type="match status" value="1"/>
</dbReference>